<gene>
    <name evidence="2" type="ORF">GCM10011332_22540</name>
</gene>
<evidence type="ECO:0000313" key="3">
    <source>
        <dbReference type="Proteomes" id="UP000632498"/>
    </source>
</evidence>
<feature type="transmembrane region" description="Helical" evidence="1">
    <location>
        <begin position="306"/>
        <end position="331"/>
    </location>
</feature>
<dbReference type="AlphaFoldDB" id="A0A917C391"/>
<feature type="transmembrane region" description="Helical" evidence="1">
    <location>
        <begin position="105"/>
        <end position="124"/>
    </location>
</feature>
<proteinExistence type="predicted"/>
<dbReference type="RefSeq" id="WP_188665088.1">
    <property type="nucleotide sequence ID" value="NZ_BMHV01000015.1"/>
</dbReference>
<protein>
    <submittedName>
        <fullName evidence="2">Uncharacterized protein</fullName>
    </submittedName>
</protein>
<accession>A0A917C391</accession>
<comment type="caution">
    <text evidence="2">The sequence shown here is derived from an EMBL/GenBank/DDBJ whole genome shotgun (WGS) entry which is preliminary data.</text>
</comment>
<keyword evidence="1" id="KW-1133">Transmembrane helix</keyword>
<reference evidence="2" key="1">
    <citation type="journal article" date="2014" name="Int. J. Syst. Evol. Microbiol.">
        <title>Complete genome sequence of Corynebacterium casei LMG S-19264T (=DSM 44701T), isolated from a smear-ripened cheese.</title>
        <authorList>
            <consortium name="US DOE Joint Genome Institute (JGI-PGF)"/>
            <person name="Walter F."/>
            <person name="Albersmeier A."/>
            <person name="Kalinowski J."/>
            <person name="Ruckert C."/>
        </authorList>
    </citation>
    <scope>NUCLEOTIDE SEQUENCE</scope>
    <source>
        <strain evidence="2">CGMCC 1.15254</strain>
    </source>
</reference>
<dbReference type="Proteomes" id="UP000632498">
    <property type="component" value="Unassembled WGS sequence"/>
</dbReference>
<reference evidence="2" key="2">
    <citation type="submission" date="2020-09" db="EMBL/GenBank/DDBJ databases">
        <authorList>
            <person name="Sun Q."/>
            <person name="Zhou Y."/>
        </authorList>
    </citation>
    <scope>NUCLEOTIDE SEQUENCE</scope>
    <source>
        <strain evidence="2">CGMCC 1.15254</strain>
    </source>
</reference>
<keyword evidence="1" id="KW-0472">Membrane</keyword>
<organism evidence="2 3">
    <name type="scientific">Terasakiella brassicae</name>
    <dbReference type="NCBI Taxonomy" id="1634917"/>
    <lineage>
        <taxon>Bacteria</taxon>
        <taxon>Pseudomonadati</taxon>
        <taxon>Pseudomonadota</taxon>
        <taxon>Alphaproteobacteria</taxon>
        <taxon>Rhodospirillales</taxon>
        <taxon>Terasakiellaceae</taxon>
        <taxon>Terasakiella</taxon>
    </lineage>
</organism>
<evidence type="ECO:0000256" key="1">
    <source>
        <dbReference type="SAM" id="Phobius"/>
    </source>
</evidence>
<feature type="transmembrane region" description="Helical" evidence="1">
    <location>
        <begin position="12"/>
        <end position="30"/>
    </location>
</feature>
<dbReference type="EMBL" id="BMHV01000015">
    <property type="protein sequence ID" value="GGF67894.1"/>
    <property type="molecule type" value="Genomic_DNA"/>
</dbReference>
<evidence type="ECO:0000313" key="2">
    <source>
        <dbReference type="EMBL" id="GGF67894.1"/>
    </source>
</evidence>
<sequence length="428" mass="47691">MNDEQQAKRGLIARGLTVVALILIAVLYFQPTWWVALEAPQYPPEAFPDGVRINFHTNGVFNGCRAINSKEVMETEVLDCVHEMDAINHFVGMYPIASGGVVEKGFSQFLFSMLGVMLVGFLIFKSRIRTIVMSVGFVAIGVWMYMSFYTANGIALLNSGYVSALVVSLGHGNEEEGEELSPIISKLKESLMDSGESSLATREEVNDTLERSGQTELIGILAKLHKGSEEAKPKSLKEILEEAKNKGHRGKEADIEVLKASFEADQARQPFAAREQWTGSLQQVMFWHYEKSLGRWFNNQDEIRPLVATMTTVGTIVFWGVIAAMVFMVVATVKNGSLFYWLLPGIPALLPVFFLIEYAGWLWWYGHSLNDMGAFTLKPFMPTVFGQGKVAQFTTLSYPSIGFGMMLGVLVCMLLAMLLRRKHIIEGE</sequence>
<feature type="transmembrane region" description="Helical" evidence="1">
    <location>
        <begin position="131"/>
        <end position="151"/>
    </location>
</feature>
<keyword evidence="3" id="KW-1185">Reference proteome</keyword>
<feature type="transmembrane region" description="Helical" evidence="1">
    <location>
        <begin position="338"/>
        <end position="364"/>
    </location>
</feature>
<keyword evidence="1" id="KW-0812">Transmembrane</keyword>
<feature type="transmembrane region" description="Helical" evidence="1">
    <location>
        <begin position="401"/>
        <end position="419"/>
    </location>
</feature>
<name>A0A917C391_9PROT</name>